<protein>
    <submittedName>
        <fullName evidence="1">Uncharacterized protein</fullName>
    </submittedName>
</protein>
<dbReference type="Proteomes" id="UP001346869">
    <property type="component" value="Unassembled WGS sequence"/>
</dbReference>
<dbReference type="AlphaFoldDB" id="A0AAN7WZP1"/>
<reference evidence="1 2" key="1">
    <citation type="journal article" date="2023" name="Genes (Basel)">
        <title>Chromosome-Level Genome Assembly and Circadian Gene Repertoire of the Patagonia Blennie Eleginops maclovinus-The Closest Ancestral Proxy of Antarctic Cryonotothenioids.</title>
        <authorList>
            <person name="Cheng C.C."/>
            <person name="Rivera-Colon A.G."/>
            <person name="Minhas B.F."/>
            <person name="Wilson L."/>
            <person name="Rayamajhi N."/>
            <person name="Vargas-Chacoff L."/>
            <person name="Catchen J.M."/>
        </authorList>
    </citation>
    <scope>NUCLEOTIDE SEQUENCE [LARGE SCALE GENOMIC DNA]</scope>
    <source>
        <strain evidence="1">JMC-PN-2008</strain>
    </source>
</reference>
<reference evidence="1 2" key="2">
    <citation type="journal article" date="2023" name="Mol. Biol. Evol.">
        <title>Genomics of Secondarily Temperate Adaptation in the Only Non-Antarctic Icefish.</title>
        <authorList>
            <person name="Rivera-Colon A.G."/>
            <person name="Rayamajhi N."/>
            <person name="Minhas B.F."/>
            <person name="Madrigal G."/>
            <person name="Bilyk K.T."/>
            <person name="Yoon V."/>
            <person name="Hune M."/>
            <person name="Gregory S."/>
            <person name="Cheng C.H.C."/>
            <person name="Catchen J.M."/>
        </authorList>
    </citation>
    <scope>NUCLEOTIDE SEQUENCE [LARGE SCALE GENOMIC DNA]</scope>
    <source>
        <strain evidence="1">JMC-PN-2008</strain>
    </source>
</reference>
<evidence type="ECO:0000313" key="2">
    <source>
        <dbReference type="Proteomes" id="UP001346869"/>
    </source>
</evidence>
<accession>A0AAN7WZP1</accession>
<name>A0AAN7WZP1_ELEMC</name>
<proteinExistence type="predicted"/>
<gene>
    <name evidence="1" type="ORF">PBY51_006545</name>
</gene>
<organism evidence="1 2">
    <name type="scientific">Eleginops maclovinus</name>
    <name type="common">Patagonian blennie</name>
    <name type="synonym">Eleginus maclovinus</name>
    <dbReference type="NCBI Taxonomy" id="56733"/>
    <lineage>
        <taxon>Eukaryota</taxon>
        <taxon>Metazoa</taxon>
        <taxon>Chordata</taxon>
        <taxon>Craniata</taxon>
        <taxon>Vertebrata</taxon>
        <taxon>Euteleostomi</taxon>
        <taxon>Actinopterygii</taxon>
        <taxon>Neopterygii</taxon>
        <taxon>Teleostei</taxon>
        <taxon>Neoteleostei</taxon>
        <taxon>Acanthomorphata</taxon>
        <taxon>Eupercaria</taxon>
        <taxon>Perciformes</taxon>
        <taxon>Notothenioidei</taxon>
        <taxon>Eleginopidae</taxon>
        <taxon>Eleginops</taxon>
    </lineage>
</organism>
<evidence type="ECO:0000313" key="1">
    <source>
        <dbReference type="EMBL" id="KAK5852695.1"/>
    </source>
</evidence>
<comment type="caution">
    <text evidence="1">The sequence shown here is derived from an EMBL/GenBank/DDBJ whole genome shotgun (WGS) entry which is preliminary data.</text>
</comment>
<sequence>MSSDPNLLPLHAALFTDTLSRNMAPPGPPCLCRSSGPSRNLGADLNSRLWAELCGVSGLFPASSGGRWAGSCPEISAHLVLRSKPSVNAGRLVGIKPY</sequence>
<keyword evidence="2" id="KW-1185">Reference proteome</keyword>
<dbReference type="EMBL" id="JAUZQC010000020">
    <property type="protein sequence ID" value="KAK5852695.1"/>
    <property type="molecule type" value="Genomic_DNA"/>
</dbReference>